<dbReference type="AlphaFoldDB" id="G3H8B7"/>
<dbReference type="InParanoid" id="G3H8B7"/>
<reference evidence="2" key="1">
    <citation type="journal article" date="2011" name="Nat. Biotechnol.">
        <title>The genomic sequence of the Chinese hamster ovary (CHO)-K1 cell line.</title>
        <authorList>
            <person name="Xu X."/>
            <person name="Nagarajan H."/>
            <person name="Lewis N.E."/>
            <person name="Pan S."/>
            <person name="Cai Z."/>
            <person name="Liu X."/>
            <person name="Chen W."/>
            <person name="Xie M."/>
            <person name="Wang W."/>
            <person name="Hammond S."/>
            <person name="Andersen M.R."/>
            <person name="Neff N."/>
            <person name="Passarelli B."/>
            <person name="Koh W."/>
            <person name="Fan H.C."/>
            <person name="Wang J."/>
            <person name="Gui Y."/>
            <person name="Lee K.H."/>
            <person name="Betenbaugh M.J."/>
            <person name="Quake S.R."/>
            <person name="Famili I."/>
            <person name="Palsson B.O."/>
            <person name="Wang J."/>
        </authorList>
    </citation>
    <scope>NUCLEOTIDE SEQUENCE [LARGE SCALE GENOMIC DNA]</scope>
    <source>
        <strain evidence="2">CHO K1 cell line</strain>
    </source>
</reference>
<name>G3H8B7_CRIGR</name>
<sequence>MQPGWSSHLKLNVKQCQTLGEGLFVSPLATSVPQVPLTLPGAHCNHFSLVSGPE</sequence>
<dbReference type="EMBL" id="JH000209">
    <property type="protein sequence ID" value="EGW08899.1"/>
    <property type="molecule type" value="Genomic_DNA"/>
</dbReference>
<organism evidence="1 2">
    <name type="scientific">Cricetulus griseus</name>
    <name type="common">Chinese hamster</name>
    <name type="synonym">Cricetulus barabensis griseus</name>
    <dbReference type="NCBI Taxonomy" id="10029"/>
    <lineage>
        <taxon>Eukaryota</taxon>
        <taxon>Metazoa</taxon>
        <taxon>Chordata</taxon>
        <taxon>Craniata</taxon>
        <taxon>Vertebrata</taxon>
        <taxon>Euteleostomi</taxon>
        <taxon>Mammalia</taxon>
        <taxon>Eutheria</taxon>
        <taxon>Euarchontoglires</taxon>
        <taxon>Glires</taxon>
        <taxon>Rodentia</taxon>
        <taxon>Myomorpha</taxon>
        <taxon>Muroidea</taxon>
        <taxon>Cricetidae</taxon>
        <taxon>Cricetinae</taxon>
        <taxon>Cricetulus</taxon>
    </lineage>
</organism>
<proteinExistence type="predicted"/>
<dbReference type="Proteomes" id="UP000001075">
    <property type="component" value="Unassembled WGS sequence"/>
</dbReference>
<accession>G3H8B7</accession>
<evidence type="ECO:0000313" key="1">
    <source>
        <dbReference type="EMBL" id="EGW08899.1"/>
    </source>
</evidence>
<protein>
    <submittedName>
        <fullName evidence="1">Uncharacterized protein</fullName>
    </submittedName>
</protein>
<gene>
    <name evidence="1" type="ORF">I79_006617</name>
</gene>
<evidence type="ECO:0000313" key="2">
    <source>
        <dbReference type="Proteomes" id="UP000001075"/>
    </source>
</evidence>